<dbReference type="PANTHER" id="PTHR36983">
    <property type="entry name" value="DNAJ HOMOLOG SUBFAMILY C MEMBER 13"/>
    <property type="match status" value="1"/>
</dbReference>
<protein>
    <submittedName>
        <fullName evidence="1">Uncharacterized protein</fullName>
    </submittedName>
</protein>
<comment type="caution">
    <text evidence="1">The sequence shown here is derived from an EMBL/GenBank/DDBJ whole genome shotgun (WGS) entry which is preliminary data.</text>
</comment>
<dbReference type="PANTHER" id="PTHR36983:SF2">
    <property type="entry name" value="DNAJ HOMOLOG SUBFAMILY C MEMBER 13"/>
    <property type="match status" value="1"/>
</dbReference>
<organism evidence="1 2">
    <name type="scientific">Acrasis kona</name>
    <dbReference type="NCBI Taxonomy" id="1008807"/>
    <lineage>
        <taxon>Eukaryota</taxon>
        <taxon>Discoba</taxon>
        <taxon>Heterolobosea</taxon>
        <taxon>Tetramitia</taxon>
        <taxon>Eutetramitia</taxon>
        <taxon>Acrasidae</taxon>
        <taxon>Acrasis</taxon>
    </lineage>
</organism>
<sequence length="1371" mass="157845">MGTASSKDIEMMNDVYNLAFDPGPWKAVVNRFLNQPMSAAFYKLNIDTHVLKTMCSLLSQQQNDEDQCLLINVITKLLTNPYLYKQVFKDATTLTKDSSDHKDQEVLFSFTRYILQPILNSYTKKNVVLHSMELLRLLVCGRITIKNETSTEPEEESQIVDSTSIIDMRELFALHKGLDMLQHILDYYYARLDERNENVITIVESILEIFVEYSKELPTEGTNRNTTMGTVSVLIKSFFGQKKASSNSFLFSTIIPLSYSFRFNIRQRATDLIIRLYFYATVNEKLYVHDCAAANGAVLEQLLILCTHTEIELHQMSIALLSVFCGHLKVSHNPNLKLLSNLLPHNLFLTLLDRIKTSNAFQEVHHQFEEAHLIWNSNTKEHLIKELTSELTGKIRPCFLQIRSRPIGISEWNFLCDQVRDFHVDYSEFNEVQSCGKYVRIVCRDVQQQVYTGSDQIEICDGIFDQMVMLGDSEQDVNLRNKMIGYMTVLRGFTSKHITYLTKQMLSESCSPDVLSALLNACRDVSLAKECDRSGGLGYLMIHLERINHEYALSQVDSHQVTIILLLLDLLSILVKLARVRSLILSDRSYFHCIVKTILIPDTLIVQRSLELIKDLMEGVGAASLIHSNFDRSQLYKSGIFEFVVRQMRLGCTETIATFLKQYHDIQDQQQEQPGSSYLGWFLPMQLVNLLNKKDNSSITNKSGSASKTGIELFTLAINQISTNLRPINPYMIWSTEHCDKMIQHVDDLIKPFVKKLYSSNGFVDYEHVKPRAITFDDISNELCIKNVFVKRFLLVDSQMVDEPEDLMLGLIEETSLKKHSVDDLLLIIQAQKKLYNTQDYEQTNASSLFRKYTAYDTIFNLLSGIEPSEQIYHQFLILCSQLILLTISMPDTFSYNNKLLFICKFNGLEWICSSLTGNNIQCREFVLNMISIMDCLSDVICAETDLELPPNFYIVMSSFINPQYLNDDIEIVKCALKCMNSFVHQNDAVGLKSSASSILALVRLAVICPYKDEVQLKACCLGVVMLRDLSCDRVRSILIQTLTYNIYLMMVDSRDNFRPDTFCKFVRTNVRHPLYLWNQPMRDELEKFINHKLKNCNTDNQIEQCIKVYQPLTSKDEKEVVLAIKDYSNSSSSVLQYIYVDAFNETWIKVNPPSLYSFLNHLSTEVCCEQITDARLVQSIFESMNSDLQELVNSDDHSTYDLRYRTSVKSDMTRLIMSTSESKTQNQGSGRPLLYYLIDNESYLSVLVHLYHHTLQDAQLHCTSEKDDERHVILGNLLSVFSLIAQHYINVLLVMRLEQQQEDDDDDEEQQNMIQIQRIIIFFSTHVYHVHPQTHALCSHPYYIVSIVFTNVRSTNRSLLITSSHVRLLL</sequence>
<dbReference type="GO" id="GO:0007032">
    <property type="term" value="P:endosome organization"/>
    <property type="evidence" value="ECO:0007669"/>
    <property type="project" value="InterPro"/>
</dbReference>
<reference evidence="1 2" key="1">
    <citation type="submission" date="2024-03" db="EMBL/GenBank/DDBJ databases">
        <title>The Acrasis kona genome and developmental transcriptomes reveal deep origins of eukaryotic multicellular pathways.</title>
        <authorList>
            <person name="Sheikh S."/>
            <person name="Fu C.-J."/>
            <person name="Brown M.W."/>
            <person name="Baldauf S.L."/>
        </authorList>
    </citation>
    <scope>NUCLEOTIDE SEQUENCE [LARGE SCALE GENOMIC DNA]</scope>
    <source>
        <strain evidence="1 2">ATCC MYA-3509</strain>
    </source>
</reference>
<dbReference type="InterPro" id="IPR044978">
    <property type="entry name" value="GRV2/DNAJC13"/>
</dbReference>
<accession>A0AAW2Z594</accession>
<dbReference type="EMBL" id="JAOPGA020001095">
    <property type="protein sequence ID" value="KAL0484967.1"/>
    <property type="molecule type" value="Genomic_DNA"/>
</dbReference>
<proteinExistence type="predicted"/>
<dbReference type="Proteomes" id="UP001431209">
    <property type="component" value="Unassembled WGS sequence"/>
</dbReference>
<gene>
    <name evidence="1" type="ORF">AKO1_003796</name>
</gene>
<dbReference type="GO" id="GO:2000641">
    <property type="term" value="P:regulation of early endosome to late endosome transport"/>
    <property type="evidence" value="ECO:0007669"/>
    <property type="project" value="InterPro"/>
</dbReference>
<dbReference type="GO" id="GO:0006898">
    <property type="term" value="P:receptor-mediated endocytosis"/>
    <property type="evidence" value="ECO:0007669"/>
    <property type="project" value="TreeGrafter"/>
</dbReference>
<keyword evidence="2" id="KW-1185">Reference proteome</keyword>
<evidence type="ECO:0000313" key="2">
    <source>
        <dbReference type="Proteomes" id="UP001431209"/>
    </source>
</evidence>
<evidence type="ECO:0000313" key="1">
    <source>
        <dbReference type="EMBL" id="KAL0484967.1"/>
    </source>
</evidence>
<name>A0AAW2Z594_9EUKA</name>
<dbReference type="GO" id="GO:0010008">
    <property type="term" value="C:endosome membrane"/>
    <property type="evidence" value="ECO:0007669"/>
    <property type="project" value="TreeGrafter"/>
</dbReference>